<sequence length="113" mass="12248">MQQLGGLDQNVQNHFHMVMPIDQVTLLLDVTGATAEELERGLAAALAVFDRAGATPYEAAVARFKRDGEIEELTDPEAQIADLWDIADEAAIRACCSGWPAIPSNAQIMLPRT</sequence>
<evidence type="ECO:0000313" key="1">
    <source>
        <dbReference type="EMBL" id="WOJ91711.1"/>
    </source>
</evidence>
<dbReference type="Proteomes" id="UP001626536">
    <property type="component" value="Plasmid pRX1"/>
</dbReference>
<keyword evidence="1" id="KW-0614">Plasmid</keyword>
<dbReference type="RefSeq" id="WP_318655139.1">
    <property type="nucleotide sequence ID" value="NZ_CP136863.1"/>
</dbReference>
<gene>
    <name evidence="1" type="ORF">RZS28_19910</name>
</gene>
<accession>A0ABZ0I0P2</accession>
<protein>
    <submittedName>
        <fullName evidence="1">Uncharacterized protein</fullName>
    </submittedName>
</protein>
<reference evidence="1 2" key="1">
    <citation type="submission" date="2023-10" db="EMBL/GenBank/DDBJ databases">
        <title>Novel methanotroph of the genus Methylocapsa from a subarctic wetland.</title>
        <authorList>
            <person name="Belova S.E."/>
            <person name="Oshkin I.Y."/>
            <person name="Miroshnikov K."/>
            <person name="Dedysh S.N."/>
        </authorList>
    </citation>
    <scope>NUCLEOTIDE SEQUENCE [LARGE SCALE GENOMIC DNA]</scope>
    <source>
        <strain evidence="1 2">RX1</strain>
        <plasmid evidence="1 2">pRX1</plasmid>
    </source>
</reference>
<evidence type="ECO:0000313" key="2">
    <source>
        <dbReference type="Proteomes" id="UP001626536"/>
    </source>
</evidence>
<name>A0ABZ0I0P2_9HYPH</name>
<proteinExistence type="predicted"/>
<organism evidence="1 2">
    <name type="scientific">Methylocapsa polymorpha</name>
    <dbReference type="NCBI Taxonomy" id="3080828"/>
    <lineage>
        <taxon>Bacteria</taxon>
        <taxon>Pseudomonadati</taxon>
        <taxon>Pseudomonadota</taxon>
        <taxon>Alphaproteobacteria</taxon>
        <taxon>Hyphomicrobiales</taxon>
        <taxon>Beijerinckiaceae</taxon>
        <taxon>Methylocapsa</taxon>
    </lineage>
</organism>
<dbReference type="EMBL" id="CP136863">
    <property type="protein sequence ID" value="WOJ91711.1"/>
    <property type="molecule type" value="Genomic_DNA"/>
</dbReference>
<keyword evidence="2" id="KW-1185">Reference proteome</keyword>
<geneLocation type="plasmid" evidence="1 2">
    <name>pRX1</name>
</geneLocation>